<dbReference type="AlphaFoldDB" id="A0A0K2S3G0"/>
<name>A0A0K2S3G0_CITFR</name>
<sequence length="39" mass="4291">MKGNRMSAQQLAALLGQPLWKIERALAALRAKGLIETNK</sequence>
<evidence type="ECO:0000313" key="1">
    <source>
        <dbReference type="EMBL" id="BAS21583.1"/>
    </source>
</evidence>
<accession>A0A0K2S3G0</accession>
<dbReference type="EMBL" id="AP014939">
    <property type="protein sequence ID" value="BAS21583.1"/>
    <property type="molecule type" value="Genomic_DNA"/>
</dbReference>
<organism evidence="1">
    <name type="scientific">Citrobacter freundii</name>
    <dbReference type="NCBI Taxonomy" id="546"/>
    <lineage>
        <taxon>Bacteria</taxon>
        <taxon>Pseudomonadati</taxon>
        <taxon>Pseudomonadota</taxon>
        <taxon>Gammaproteobacteria</taxon>
        <taxon>Enterobacterales</taxon>
        <taxon>Enterobacteriaceae</taxon>
        <taxon>Citrobacter</taxon>
        <taxon>Citrobacter freundii complex</taxon>
    </lineage>
</organism>
<geneLocation type="plasmid" evidence="1">
    <name>pKHM-1</name>
</geneLocation>
<proteinExistence type="predicted"/>
<protein>
    <submittedName>
        <fullName evidence="1">Uncharacterized protein</fullName>
    </submittedName>
</protein>
<dbReference type="SUPFAM" id="SSF46785">
    <property type="entry name" value="Winged helix' DNA-binding domain"/>
    <property type="match status" value="1"/>
</dbReference>
<reference evidence="1" key="1">
    <citation type="submission" date="2015-08" db="EMBL/GenBank/DDBJ databases">
        <title>Complete DNA Sequence of Pseudomonas syringae pv. actinidiae, the Causal Agent of Kiwifruit Canker Disease.</title>
        <authorList>
            <person name="Rikkerink E.H.A."/>
            <person name="Fineran P.C."/>
        </authorList>
    </citation>
    <scope>NUCLEOTIDE SEQUENCE</scope>
    <source>
        <strain evidence="1">KHM 243</strain>
        <plasmid evidence="1">pKHM-1</plasmid>
    </source>
</reference>
<dbReference type="InterPro" id="IPR036390">
    <property type="entry name" value="WH_DNA-bd_sf"/>
</dbReference>
<keyword evidence="1" id="KW-0614">Plasmid</keyword>